<evidence type="ECO:0000313" key="3">
    <source>
        <dbReference type="Proteomes" id="UP000055035"/>
    </source>
</evidence>
<dbReference type="STRING" id="456.Ljor_1043"/>
<accession>A0A0W0V9C0</accession>
<name>A0A0W0V9C0_9GAMM</name>
<gene>
    <name evidence="2" type="ORF">Ljor_1043</name>
</gene>
<organism evidence="2 3">
    <name type="scientific">Legionella jordanis</name>
    <dbReference type="NCBI Taxonomy" id="456"/>
    <lineage>
        <taxon>Bacteria</taxon>
        <taxon>Pseudomonadati</taxon>
        <taxon>Pseudomonadota</taxon>
        <taxon>Gammaproteobacteria</taxon>
        <taxon>Legionellales</taxon>
        <taxon>Legionellaceae</taxon>
        <taxon>Legionella</taxon>
    </lineage>
</organism>
<sequence length="1412" mass="151551">MAQNPQLAQALGNPPNPQDPAYIKALNDMLAIDTRNLAGSVQHQVDFRKAVLDNRAYWQANGVNIRADQRDDDNNFLGWNAGANQDFNSLRKKAAELRVLLGLSNASEQVLKDIIDAAASSSAMRTVIAGQTGANSAFGEFSQFPGWANDNEDVLTNASMNRIKEAAQKELLLKRIEATTDPAKLSALLNSVGNDANFRAAVKNLFDPPIAGADAGIDAMSSARLNDVARAATKKAYALAIAAKSDEDIIAANLNATLNEQRAPNFNHNLARFIPGIPGPGLNDEGIAAIKGILGARYLKAELERSADVALLEGMAAAQDSGTARGFIRADVRIGGAYVDQALTDANLANIKLAAASQALKLKLGSVTDLDALDALSRVSNHNELQQVLATQNSLGYAANQPFRTAFTGQTALKGITAIASIRKHLIAAQNATQLKEFVLADANANNGIDFIGKYNQLIAPNTATAEEQQYLKTNAAALQQLALDTLAKNELGKPGVVSDANLVLMAAPGTAQNLQDATGALLGVPGASPSVQALITGTGTGIANRLKALASLEAVLRSTKDIDLAGPNFNGYVGKINDLTQIAAPSGINGANALPNSNGVNVAGVLAQLTTAETQAFQVNLVENLVRNYPGDQPLQNLKALAEAKDLTTFKDKLTAIGITSQDWVNADVMKKIQAAACTKVIQKGLGNASTFEDRPALMAVIAQLPADKQQTLMAKPAILRSLMAALSPEAIQQVLGNNQVSASSMAALEDENNQLALASGIANPKLAEVIGSLTFPTSRPKITLDSDKVARINQYILTTATADFTGNAGNYEPTVKAIAQIAGLPEDALYGTLGFNPVGSNVAGQPQGSLHQQKQHNQQLEIQYGASQSAGEKAILEFLMSLNKKAVFPNADIAAAVKAFKEAANPDEFITKLKAIPGLITGQAGEIFSEQQLKNQVNSGVYSHAKAAVLKTTFLDTRPQGVYAEMMDLTKQQGLDRKAYEDLHRQIVDKDKAIHSELAALANTSAIDWFNPSFQSSARQNARDMLPRYRELDKASSTLVTFFQNELALLDEQIRTLPTEQEMTRAFGANPAFENRKSRIREYRQELETRRNAAAEELKRYEEIQTLLHGNPGHSNPLLQNGILNTLEQVEKGGDIRFKSFSSTFSDHPVTKKAELLRTGTGDVINPRPATLHGGVAARRFETATPIPNGHLRYHSVRHGNAGAVGTFIEEVQPSKSSVNKSGRVEYSSDYTITLGNLPNDAAGKQTTYMSMAMQALKNHGKPTADRPIYLTAYDRAEAEGLWLAMMAIGQNDPSMKFNPEHVKVMGASGFKPEAYLKRSKTPPFGHHVSHPNYNAFLQSAPCQSGLDDMKDFTKVKHGKETEVQKEKSNKAVTKVTDHYKNGLKTLISQAEQKNAEEEQKKPSLGGMQP</sequence>
<keyword evidence="3" id="KW-1185">Reference proteome</keyword>
<evidence type="ECO:0000256" key="1">
    <source>
        <dbReference type="SAM" id="MobiDB-lite"/>
    </source>
</evidence>
<proteinExistence type="predicted"/>
<dbReference type="PATRIC" id="fig|456.5.peg.1110"/>
<feature type="region of interest" description="Disordered" evidence="1">
    <location>
        <begin position="1387"/>
        <end position="1412"/>
    </location>
</feature>
<dbReference type="RefSeq" id="WP_058470568.1">
    <property type="nucleotide sequence ID" value="NZ_CAAAIC010000002.1"/>
</dbReference>
<evidence type="ECO:0000313" key="2">
    <source>
        <dbReference type="EMBL" id="KTD16737.1"/>
    </source>
</evidence>
<dbReference type="Proteomes" id="UP000055035">
    <property type="component" value="Unassembled WGS sequence"/>
</dbReference>
<reference evidence="2 3" key="1">
    <citation type="submission" date="2015-11" db="EMBL/GenBank/DDBJ databases">
        <title>Genomic analysis of 38 Legionella species identifies large and diverse effector repertoires.</title>
        <authorList>
            <person name="Burstein D."/>
            <person name="Amaro F."/>
            <person name="Zusman T."/>
            <person name="Lifshitz Z."/>
            <person name="Cohen O."/>
            <person name="Gilbert J.A."/>
            <person name="Pupko T."/>
            <person name="Shuman H.A."/>
            <person name="Segal G."/>
        </authorList>
    </citation>
    <scope>NUCLEOTIDE SEQUENCE [LARGE SCALE GENOMIC DNA]</scope>
    <source>
        <strain evidence="2 3">BL-540</strain>
    </source>
</reference>
<comment type="caution">
    <text evidence="2">The sequence shown here is derived from an EMBL/GenBank/DDBJ whole genome shotgun (WGS) entry which is preliminary data.</text>
</comment>
<dbReference type="OrthoDB" id="5653987at2"/>
<protein>
    <submittedName>
        <fullName evidence="2">Interaptin</fullName>
    </submittedName>
</protein>
<dbReference type="EMBL" id="LNYJ01000011">
    <property type="protein sequence ID" value="KTD16737.1"/>
    <property type="molecule type" value="Genomic_DNA"/>
</dbReference>